<evidence type="ECO:0000313" key="10">
    <source>
        <dbReference type="Proteomes" id="UP001196413"/>
    </source>
</evidence>
<dbReference type="GO" id="GO:0019915">
    <property type="term" value="P:lipid storage"/>
    <property type="evidence" value="ECO:0007669"/>
    <property type="project" value="InterPro"/>
</dbReference>
<evidence type="ECO:0000256" key="3">
    <source>
        <dbReference type="ARBA" id="ARBA00019242"/>
    </source>
</evidence>
<dbReference type="PANTHER" id="PTHR13390:SF0">
    <property type="entry name" value="LIPID DROPLET-ASSOCIATED HYDROLASE"/>
    <property type="match status" value="1"/>
</dbReference>
<reference evidence="9" key="1">
    <citation type="submission" date="2021-06" db="EMBL/GenBank/DDBJ databases">
        <title>Parelaphostrongylus tenuis whole genome reference sequence.</title>
        <authorList>
            <person name="Garwood T.J."/>
            <person name="Larsen P.A."/>
            <person name="Fountain-Jones N.M."/>
            <person name="Garbe J.R."/>
            <person name="Macchietto M.G."/>
            <person name="Kania S.A."/>
            <person name="Gerhold R.W."/>
            <person name="Richards J.E."/>
            <person name="Wolf T.M."/>
        </authorList>
    </citation>
    <scope>NUCLEOTIDE SEQUENCE</scope>
    <source>
        <strain evidence="9">MNPRO001-30</strain>
        <tissue evidence="9">Meninges</tissue>
    </source>
</reference>
<gene>
    <name evidence="9" type="ORF">KIN20_014231</name>
</gene>
<comment type="caution">
    <text evidence="9">The sequence shown here is derived from an EMBL/GenBank/DDBJ whole genome shotgun (WGS) entry which is preliminary data.</text>
</comment>
<comment type="subcellular location">
    <subcellularLocation>
        <location evidence="1">Lipid droplet</location>
    </subcellularLocation>
</comment>
<name>A0AAD5MGT7_PARTN</name>
<dbReference type="GO" id="GO:0005811">
    <property type="term" value="C:lipid droplet"/>
    <property type="evidence" value="ECO:0007669"/>
    <property type="project" value="UniProtKB-SubCell"/>
</dbReference>
<dbReference type="PANTHER" id="PTHR13390">
    <property type="entry name" value="LIPASE"/>
    <property type="match status" value="1"/>
</dbReference>
<dbReference type="SUPFAM" id="SSF53474">
    <property type="entry name" value="alpha/beta-Hydrolases"/>
    <property type="match status" value="1"/>
</dbReference>
<sequence length="218" mass="25399">MDGSGTRTKRLLRLRSSDFDKFVVGCRRDVRGAPIGMWPLDFDDRHRQPHFLRDSVEIHSSKLWTPDVFLLSCFVRSNGRDSKWRSSQASSCSIEYKRLACENGFVWLDYLPEYVKKWLVSWNLSSEAVPSDVIISATELLSMNVFRNIIHLSHDELNKELLYFYYGRADGWCPEDFGYRMAERLPRGHVILDEDGCEHAFVIRDSAIIAEKLLQFIK</sequence>
<evidence type="ECO:0000256" key="1">
    <source>
        <dbReference type="ARBA" id="ARBA00004502"/>
    </source>
</evidence>
<dbReference type="AlphaFoldDB" id="A0AAD5MGT7"/>
<protein>
    <recommendedName>
        <fullName evidence="3">Lipid droplet-associated hydrolase</fullName>
        <ecNumber evidence="7">3.1.1.13</ecNumber>
    </recommendedName>
    <alternativeName>
        <fullName evidence="6">Lipid droplet-associated serine hydrolase</fullName>
    </alternativeName>
</protein>
<accession>A0AAD5MGT7</accession>
<evidence type="ECO:0000256" key="4">
    <source>
        <dbReference type="ARBA" id="ARBA00022677"/>
    </source>
</evidence>
<evidence type="ECO:0000256" key="7">
    <source>
        <dbReference type="ARBA" id="ARBA00039150"/>
    </source>
</evidence>
<dbReference type="InterPro" id="IPR029058">
    <property type="entry name" value="AB_hydrolase_fold"/>
</dbReference>
<dbReference type="InterPro" id="IPR019363">
    <property type="entry name" value="LDAH"/>
</dbReference>
<dbReference type="Pfam" id="PF10230">
    <property type="entry name" value="LIDHydrolase"/>
    <property type="match status" value="1"/>
</dbReference>
<keyword evidence="10" id="KW-1185">Reference proteome</keyword>
<dbReference type="EMBL" id="JAHQIW010002831">
    <property type="protein sequence ID" value="KAJ1356498.1"/>
    <property type="molecule type" value="Genomic_DNA"/>
</dbReference>
<evidence type="ECO:0000256" key="8">
    <source>
        <dbReference type="ARBA" id="ARBA00049527"/>
    </source>
</evidence>
<evidence type="ECO:0000256" key="2">
    <source>
        <dbReference type="ARBA" id="ARBA00008300"/>
    </source>
</evidence>
<proteinExistence type="inferred from homology"/>
<evidence type="ECO:0000256" key="5">
    <source>
        <dbReference type="ARBA" id="ARBA00022801"/>
    </source>
</evidence>
<dbReference type="EC" id="3.1.1.13" evidence="7"/>
<comment type="similarity">
    <text evidence="2">Belongs to the AB hydrolase superfamily. LDAH family.</text>
</comment>
<comment type="catalytic activity">
    <reaction evidence="8">
        <text>a cholesterol ester + H2O = cholesterol + a fatty acid + H(+)</text>
        <dbReference type="Rhea" id="RHEA:36403"/>
        <dbReference type="ChEBI" id="CHEBI:15377"/>
        <dbReference type="ChEBI" id="CHEBI:15378"/>
        <dbReference type="ChEBI" id="CHEBI:16113"/>
        <dbReference type="ChEBI" id="CHEBI:17002"/>
        <dbReference type="ChEBI" id="CHEBI:28868"/>
        <dbReference type="EC" id="3.1.1.13"/>
    </reaction>
    <physiologicalReaction direction="left-to-right" evidence="8">
        <dbReference type="Rhea" id="RHEA:36404"/>
    </physiologicalReaction>
</comment>
<keyword evidence="4" id="KW-0551">Lipid droplet</keyword>
<evidence type="ECO:0000313" key="9">
    <source>
        <dbReference type="EMBL" id="KAJ1356498.1"/>
    </source>
</evidence>
<evidence type="ECO:0000256" key="6">
    <source>
        <dbReference type="ARBA" id="ARBA00031924"/>
    </source>
</evidence>
<keyword evidence="5" id="KW-0378">Hydrolase</keyword>
<dbReference type="Proteomes" id="UP001196413">
    <property type="component" value="Unassembled WGS sequence"/>
</dbReference>
<organism evidence="9 10">
    <name type="scientific">Parelaphostrongylus tenuis</name>
    <name type="common">Meningeal worm</name>
    <dbReference type="NCBI Taxonomy" id="148309"/>
    <lineage>
        <taxon>Eukaryota</taxon>
        <taxon>Metazoa</taxon>
        <taxon>Ecdysozoa</taxon>
        <taxon>Nematoda</taxon>
        <taxon>Chromadorea</taxon>
        <taxon>Rhabditida</taxon>
        <taxon>Rhabditina</taxon>
        <taxon>Rhabditomorpha</taxon>
        <taxon>Strongyloidea</taxon>
        <taxon>Metastrongylidae</taxon>
        <taxon>Parelaphostrongylus</taxon>
    </lineage>
</organism>
<dbReference type="GO" id="GO:0004771">
    <property type="term" value="F:sterol ester esterase activity"/>
    <property type="evidence" value="ECO:0007669"/>
    <property type="project" value="UniProtKB-EC"/>
</dbReference>